<evidence type="ECO:0000256" key="3">
    <source>
        <dbReference type="ARBA" id="ARBA00022614"/>
    </source>
</evidence>
<dbReference type="InterPro" id="IPR032675">
    <property type="entry name" value="LRR_dom_sf"/>
</dbReference>
<dbReference type="EMBL" id="OIVN01000323">
    <property type="protein sequence ID" value="SPC78282.1"/>
    <property type="molecule type" value="Genomic_DNA"/>
</dbReference>
<evidence type="ECO:0000313" key="9">
    <source>
        <dbReference type="EMBL" id="SPC86588.1"/>
    </source>
</evidence>
<dbReference type="EMBL" id="OIVN01000862">
    <property type="protein sequence ID" value="SPC86588.1"/>
    <property type="molecule type" value="Genomic_DNA"/>
</dbReference>
<dbReference type="InterPro" id="IPR001611">
    <property type="entry name" value="Leu-rich_rpt"/>
</dbReference>
<dbReference type="SUPFAM" id="SSF52058">
    <property type="entry name" value="L domain-like"/>
    <property type="match status" value="1"/>
</dbReference>
<evidence type="ECO:0000256" key="6">
    <source>
        <dbReference type="SAM" id="MobiDB-lite"/>
    </source>
</evidence>
<dbReference type="GO" id="GO:0005576">
    <property type="term" value="C:extracellular region"/>
    <property type="evidence" value="ECO:0007669"/>
    <property type="project" value="UniProtKB-SubCell"/>
</dbReference>
<dbReference type="Pfam" id="PF00560">
    <property type="entry name" value="LRR_1"/>
    <property type="match status" value="2"/>
</dbReference>
<dbReference type="PANTHER" id="PTHR32093:SF131">
    <property type="entry name" value="LEUCINE-RICH REPEAT-CONTAINING N-TERMINAL PLANT-TYPE DOMAIN-CONTAINING PROTEIN"/>
    <property type="match status" value="1"/>
</dbReference>
<organism evidence="9">
    <name type="scientific">Fagus sylvatica</name>
    <name type="common">Beechnut</name>
    <dbReference type="NCBI Taxonomy" id="28930"/>
    <lineage>
        <taxon>Eukaryota</taxon>
        <taxon>Viridiplantae</taxon>
        <taxon>Streptophyta</taxon>
        <taxon>Embryophyta</taxon>
        <taxon>Tracheophyta</taxon>
        <taxon>Spermatophyta</taxon>
        <taxon>Magnoliopsida</taxon>
        <taxon>eudicotyledons</taxon>
        <taxon>Gunneridae</taxon>
        <taxon>Pentapetalae</taxon>
        <taxon>rosids</taxon>
        <taxon>fabids</taxon>
        <taxon>Fagales</taxon>
        <taxon>Fagaceae</taxon>
        <taxon>Fagus</taxon>
    </lineage>
</organism>
<dbReference type="InterPro" id="IPR051582">
    <property type="entry name" value="LRR_extensin-like_regulator"/>
</dbReference>
<feature type="chain" id="PRO_5015084603" description="Leucine-rich repeat-containing N-terminal plant-type domain-containing protein" evidence="7">
    <location>
        <begin position="29"/>
        <end position="505"/>
    </location>
</feature>
<keyword evidence="3" id="KW-0433">Leucine-rich repeat</keyword>
<evidence type="ECO:0000313" key="8">
    <source>
        <dbReference type="EMBL" id="SPC78282.1"/>
    </source>
</evidence>
<evidence type="ECO:0000256" key="5">
    <source>
        <dbReference type="ARBA" id="ARBA00022737"/>
    </source>
</evidence>
<name>A0A2N9FHF2_FAGSY</name>
<evidence type="ECO:0000256" key="1">
    <source>
        <dbReference type="ARBA" id="ARBA00004613"/>
    </source>
</evidence>
<keyword evidence="5" id="KW-0677">Repeat</keyword>
<evidence type="ECO:0000256" key="4">
    <source>
        <dbReference type="ARBA" id="ARBA00022729"/>
    </source>
</evidence>
<feature type="compositionally biased region" description="Pro residues" evidence="6">
    <location>
        <begin position="49"/>
        <end position="124"/>
    </location>
</feature>
<keyword evidence="4 7" id="KW-0732">Signal</keyword>
<reference evidence="9" key="1">
    <citation type="submission" date="2018-02" db="EMBL/GenBank/DDBJ databases">
        <authorList>
            <person name="Cohen D.B."/>
            <person name="Kent A.D."/>
        </authorList>
    </citation>
    <scope>NUCLEOTIDE SEQUENCE</scope>
</reference>
<dbReference type="AlphaFoldDB" id="A0A2N9FHF2"/>
<keyword evidence="2" id="KW-0964">Secreted</keyword>
<evidence type="ECO:0000256" key="7">
    <source>
        <dbReference type="SAM" id="SignalP"/>
    </source>
</evidence>
<proteinExistence type="predicted"/>
<evidence type="ECO:0000256" key="2">
    <source>
        <dbReference type="ARBA" id="ARBA00022525"/>
    </source>
</evidence>
<evidence type="ECO:0008006" key="10">
    <source>
        <dbReference type="Google" id="ProtNLM"/>
    </source>
</evidence>
<dbReference type="Gene3D" id="3.80.10.10">
    <property type="entry name" value="Ribonuclease Inhibitor"/>
    <property type="match status" value="1"/>
</dbReference>
<sequence length="505" mass="55635">MGTISLSASFLLSNLLLLLCLHNEVAFGESNREALEIIIGGGGGSYSPDCPPPPPPPPEPLCPPPPSPPPPPPPPSPPPPSPPPPPPSPPPPSPPPPPPPPSPPPPSPPPPPPPSPPPPPPPDPYTRLKNVFPVLRRFQKKVKDDPFGCIKNLKLSDKQPLEVCQNNTRFKCGTFPKDKKKAVSGIDFNGCKLTGYNNHLPLSDFLEKIGDITFFHANSNNFSGVIPKEILSLPYLYELDVSNNNLNGSFPLEVLGARNLTFLDLRFNNFQGSIPRQLFTLDVDVLFINNNKFQQYLPDNLGSTPALYLTFANNNFTGPIPRSIGLASNTLVEVLFLRNCLTGCLPYEIGYLKNATVFDVSYNLLIGPIPLSFQCLFKIELLDLAYNYFYGQVPENICKLQTLTNFSLQYNYFTEVGPECRKMITKKRLNVTMNCIQDLPHQRSEYDCASFFSANKYHTCPDPESLTIIPCSNNHYSGSLGASDHQPMAVAPSPRSYHTLIPHRL</sequence>
<comment type="subcellular location">
    <subcellularLocation>
        <location evidence="1">Secreted</location>
    </subcellularLocation>
</comment>
<dbReference type="PANTHER" id="PTHR32093">
    <property type="entry name" value="LEUCINE-RICH REPEAT EXTENSIN-LIKE PROTEIN 3-RELATED"/>
    <property type="match status" value="1"/>
</dbReference>
<protein>
    <recommendedName>
        <fullName evidence="10">Leucine-rich repeat-containing N-terminal plant-type domain-containing protein</fullName>
    </recommendedName>
</protein>
<dbReference type="PRINTS" id="PR01217">
    <property type="entry name" value="PRICHEXTENSN"/>
</dbReference>
<accession>A0A2N9FHF2</accession>
<feature type="region of interest" description="Disordered" evidence="6">
    <location>
        <begin position="44"/>
        <end position="128"/>
    </location>
</feature>
<gene>
    <name evidence="9" type="ORF">FSB_LOCUS14470</name>
    <name evidence="8" type="ORF">FSB_LOCUS6164</name>
</gene>
<feature type="signal peptide" evidence="7">
    <location>
        <begin position="1"/>
        <end position="28"/>
    </location>
</feature>